<name>B2IFN8_BEII9</name>
<dbReference type="HOGENOM" id="CLU_2884877_0_0_5"/>
<proteinExistence type="predicted"/>
<dbReference type="KEGG" id="bid:Bind_0598"/>
<reference evidence="1 2" key="2">
    <citation type="journal article" date="2010" name="J. Bacteriol.">
        <title>Complete genome sequence of Beijerinckia indica subsp. indica.</title>
        <authorList>
            <person name="Tamas I."/>
            <person name="Dedysh S.N."/>
            <person name="Liesack W."/>
            <person name="Stott M.B."/>
            <person name="Alam M."/>
            <person name="Murrell J.C."/>
            <person name="Dunfield P.F."/>
        </authorList>
    </citation>
    <scope>NUCLEOTIDE SEQUENCE [LARGE SCALE GENOMIC DNA]</scope>
    <source>
        <strain evidence="2">ATCC 9039 / DSM 1715 / NCIMB 8712</strain>
    </source>
</reference>
<gene>
    <name evidence="1" type="ordered locus">Bind_0598</name>
</gene>
<evidence type="ECO:0000313" key="2">
    <source>
        <dbReference type="Proteomes" id="UP000001695"/>
    </source>
</evidence>
<dbReference type="EMBL" id="CP001016">
    <property type="protein sequence ID" value="ACB94249.1"/>
    <property type="molecule type" value="Genomic_DNA"/>
</dbReference>
<protein>
    <submittedName>
        <fullName evidence="1">Uncharacterized protein</fullName>
    </submittedName>
</protein>
<dbReference type="Proteomes" id="UP000001695">
    <property type="component" value="Chromosome"/>
</dbReference>
<keyword evidence="2" id="KW-1185">Reference proteome</keyword>
<sequence length="67" mass="7679">MNLNPGEEVTVAKLPSGKWGALLRLNGYDEPFNLGREFKTEEMTEGWLDTTEANNLIDQYITKYRKA</sequence>
<organism evidence="1 2">
    <name type="scientific">Beijerinckia indica subsp. indica (strain ATCC 9039 / DSM 1715 / NCIMB 8712)</name>
    <dbReference type="NCBI Taxonomy" id="395963"/>
    <lineage>
        <taxon>Bacteria</taxon>
        <taxon>Pseudomonadati</taxon>
        <taxon>Pseudomonadota</taxon>
        <taxon>Alphaproteobacteria</taxon>
        <taxon>Hyphomicrobiales</taxon>
        <taxon>Beijerinckiaceae</taxon>
        <taxon>Beijerinckia</taxon>
    </lineage>
</organism>
<dbReference type="OrthoDB" id="8451534at2"/>
<accession>B2IFN8</accession>
<dbReference type="eggNOG" id="ENOG50331YX">
    <property type="taxonomic scope" value="Bacteria"/>
</dbReference>
<dbReference type="AlphaFoldDB" id="B2IFN8"/>
<reference evidence="2" key="1">
    <citation type="submission" date="2008-03" db="EMBL/GenBank/DDBJ databases">
        <title>Complete sequence of chromosome of Beijerinckia indica subsp. indica ATCC 9039.</title>
        <authorList>
            <consortium name="US DOE Joint Genome Institute"/>
            <person name="Copeland A."/>
            <person name="Lucas S."/>
            <person name="Lapidus A."/>
            <person name="Glavina del Rio T."/>
            <person name="Dalin E."/>
            <person name="Tice H."/>
            <person name="Bruce D."/>
            <person name="Goodwin L."/>
            <person name="Pitluck S."/>
            <person name="LaButti K."/>
            <person name="Schmutz J."/>
            <person name="Larimer F."/>
            <person name="Land M."/>
            <person name="Hauser L."/>
            <person name="Kyrpides N."/>
            <person name="Mikhailova N."/>
            <person name="Dunfield P.F."/>
            <person name="Dedysh S.N."/>
            <person name="Liesack W."/>
            <person name="Saw J.H."/>
            <person name="Alam M."/>
            <person name="Chen Y."/>
            <person name="Murrell J.C."/>
            <person name="Richardson P."/>
        </authorList>
    </citation>
    <scope>NUCLEOTIDE SEQUENCE [LARGE SCALE GENOMIC DNA]</scope>
    <source>
        <strain evidence="2">ATCC 9039 / DSM 1715 / NCIMB 8712</strain>
    </source>
</reference>
<dbReference type="RefSeq" id="WP_012383607.1">
    <property type="nucleotide sequence ID" value="NC_010581.1"/>
</dbReference>
<evidence type="ECO:0000313" key="1">
    <source>
        <dbReference type="EMBL" id="ACB94249.1"/>
    </source>
</evidence>